<dbReference type="AlphaFoldDB" id="A0A6A4H5P4"/>
<evidence type="ECO:0000256" key="1">
    <source>
        <dbReference type="ARBA" id="ARBA00022741"/>
    </source>
</evidence>
<sequence length="173" mass="19289">MPESHSVHLAYQTLALVSKALTRLEAGDVAIAKFGQDVQILHGFDGAPFSDQAGMEVIKAFHFDQKATNILSLLEIIISDHDKLLAALRKAEEHRVMIVFIVIDSLHSGGTGSSAQGSILTMQKAEFKNMELQLQRYLDSFPLEYYVVLRDVEALPQVLSATLKQFFERISEE</sequence>
<organism evidence="3 4">
    <name type="scientific">Gymnopus androsaceus JB14</name>
    <dbReference type="NCBI Taxonomy" id="1447944"/>
    <lineage>
        <taxon>Eukaryota</taxon>
        <taxon>Fungi</taxon>
        <taxon>Dikarya</taxon>
        <taxon>Basidiomycota</taxon>
        <taxon>Agaricomycotina</taxon>
        <taxon>Agaricomycetes</taxon>
        <taxon>Agaricomycetidae</taxon>
        <taxon>Agaricales</taxon>
        <taxon>Marasmiineae</taxon>
        <taxon>Omphalotaceae</taxon>
        <taxon>Gymnopus</taxon>
    </lineage>
</organism>
<gene>
    <name evidence="3" type="ORF">BT96DRAFT_887556</name>
</gene>
<dbReference type="Proteomes" id="UP000799118">
    <property type="component" value="Unassembled WGS sequence"/>
</dbReference>
<evidence type="ECO:0000313" key="3">
    <source>
        <dbReference type="EMBL" id="KAE9393038.1"/>
    </source>
</evidence>
<protein>
    <recommendedName>
        <fullName evidence="5">VWFA domain-containing protein</fullName>
    </recommendedName>
</protein>
<keyword evidence="1" id="KW-0547">Nucleotide-binding</keyword>
<dbReference type="OrthoDB" id="5186at2759"/>
<evidence type="ECO:0008006" key="5">
    <source>
        <dbReference type="Google" id="ProtNLM"/>
    </source>
</evidence>
<keyword evidence="2" id="KW-0067">ATP-binding</keyword>
<reference evidence="3" key="1">
    <citation type="journal article" date="2019" name="Environ. Microbiol.">
        <title>Fungal ecological strategies reflected in gene transcription - a case study of two litter decomposers.</title>
        <authorList>
            <person name="Barbi F."/>
            <person name="Kohler A."/>
            <person name="Barry K."/>
            <person name="Baskaran P."/>
            <person name="Daum C."/>
            <person name="Fauchery L."/>
            <person name="Ihrmark K."/>
            <person name="Kuo A."/>
            <person name="LaButti K."/>
            <person name="Lipzen A."/>
            <person name="Morin E."/>
            <person name="Grigoriev I.V."/>
            <person name="Henrissat B."/>
            <person name="Lindahl B."/>
            <person name="Martin F."/>
        </authorList>
    </citation>
    <scope>NUCLEOTIDE SEQUENCE</scope>
    <source>
        <strain evidence="3">JB14</strain>
    </source>
</reference>
<dbReference type="GO" id="GO:0005524">
    <property type="term" value="F:ATP binding"/>
    <property type="evidence" value="ECO:0007669"/>
    <property type="project" value="UniProtKB-KW"/>
</dbReference>
<evidence type="ECO:0000256" key="2">
    <source>
        <dbReference type="ARBA" id="ARBA00022840"/>
    </source>
</evidence>
<accession>A0A6A4H5P4</accession>
<dbReference type="PANTHER" id="PTHR48103:SF2">
    <property type="entry name" value="MIDASIN"/>
    <property type="match status" value="1"/>
</dbReference>
<name>A0A6A4H5P4_9AGAR</name>
<dbReference type="PANTHER" id="PTHR48103">
    <property type="entry name" value="MIDASIN-RELATED"/>
    <property type="match status" value="1"/>
</dbReference>
<dbReference type="EMBL" id="ML769582">
    <property type="protein sequence ID" value="KAE9393038.1"/>
    <property type="molecule type" value="Genomic_DNA"/>
</dbReference>
<keyword evidence="4" id="KW-1185">Reference proteome</keyword>
<proteinExistence type="predicted"/>
<dbReference type="GO" id="GO:0000027">
    <property type="term" value="P:ribosomal large subunit assembly"/>
    <property type="evidence" value="ECO:0007669"/>
    <property type="project" value="TreeGrafter"/>
</dbReference>
<evidence type="ECO:0000313" key="4">
    <source>
        <dbReference type="Proteomes" id="UP000799118"/>
    </source>
</evidence>
<dbReference type="GO" id="GO:0030687">
    <property type="term" value="C:preribosome, large subunit precursor"/>
    <property type="evidence" value="ECO:0007669"/>
    <property type="project" value="TreeGrafter"/>
</dbReference>
<dbReference type="GO" id="GO:0000055">
    <property type="term" value="P:ribosomal large subunit export from nucleus"/>
    <property type="evidence" value="ECO:0007669"/>
    <property type="project" value="TreeGrafter"/>
</dbReference>
<dbReference type="GO" id="GO:0005634">
    <property type="term" value="C:nucleus"/>
    <property type="evidence" value="ECO:0007669"/>
    <property type="project" value="TreeGrafter"/>
</dbReference>